<dbReference type="InterPro" id="IPR036962">
    <property type="entry name" value="Glyco_hydro_3_N_sf"/>
</dbReference>
<dbReference type="SUPFAM" id="SSF51445">
    <property type="entry name" value="(Trans)glycosidases"/>
    <property type="match status" value="1"/>
</dbReference>
<evidence type="ECO:0000256" key="10">
    <source>
        <dbReference type="SAM" id="SignalP"/>
    </source>
</evidence>
<evidence type="ECO:0000256" key="2">
    <source>
        <dbReference type="ARBA" id="ARBA00005336"/>
    </source>
</evidence>
<dbReference type="InterPro" id="IPR001764">
    <property type="entry name" value="Glyco_hydro_3_N"/>
</dbReference>
<dbReference type="Pfam" id="PF00933">
    <property type="entry name" value="Glyco_hydro_3"/>
    <property type="match status" value="1"/>
</dbReference>
<evidence type="ECO:0000256" key="9">
    <source>
        <dbReference type="ARBA" id="ARBA00041808"/>
    </source>
</evidence>
<dbReference type="EMBL" id="BAAAQM010000054">
    <property type="protein sequence ID" value="GAA1995371.1"/>
    <property type="molecule type" value="Genomic_DNA"/>
</dbReference>
<evidence type="ECO:0000313" key="13">
    <source>
        <dbReference type="Proteomes" id="UP001499854"/>
    </source>
</evidence>
<sequence>MRTRALLSAVALVAGSVATALVPSGAGPAHAASCPWVGSTAPVETRVGQVMAQITQSEEIALVHGVSGTYVGNVPADARLCIPALTLQDGPAGVGDGLNGVTQLPAPVAGAATWDTAAVRQYGTVLGAEQAGKGVNVELGPTINIVRDPRWGRAFESNGEDPYLAGSVGAASIQGIQSQGVLAQVKHLAVYNQETDRNTSSDDAVVAERTMQEIYLPQFQAAVKAGVASAMCSYSVVNGAYACDNGYLQETSFKSQFGFNGFITSDWGATHSTASSAMHGLDMEMPGASYFGSALDTAVTNGQVPKSRLDDMVKRILREMFAFGLFDRAATGSPGATVTTPAHAATAKSIAEEGSVLLKNNGALLPLSTSSTHSIAVIGDSAGTDAMSAGGGSAAVNAPYVVTPVQGITSRAGSGVDVTYTQGPAPNGALPTVPSSALSVTGSYYPNMTLSGSPTFTRSDSTIDFNWHGSSPGSGLGGTGWSAKWVGTIKAPTTGTYTFSLTSDDGSRMSVNGTQIIDNWSDHASSTATGTVSLTAGQATPIEVDYYQNGGLSNVTLGWQPPGDDPIADAADAARAADVAVVFASDFESEGSDLSSITLPGQQDQLISAVAAANPHTVVVLNTGSAVAMPWLNQVAGVVEAWYPGQEDGNAIAALLFGDVNPSGKLPVTFPASLADVPASTAAQWPGTGGTVQYSEGVKVGYRWYDAQNITPLFPFGFGLSYTTFGFSGLTVSAPDSSGDVAVSATVTNTGSVAGSDVAQLYVADPASTGEPPKQLKGFQRVTLDPGASTTVHFTVGTHDLAYWNETAHGWTTPAGTYGVLVGDSSRDLPLSGSVAVNTTTAPHTGPVVGIAGLCLDDKSASTANGNPITIYTCNGTNAQQVTVTSDHRLTVLGKCVDITSAGTANGTKVQLYDCNGTGAQIWEPQSDGALLNPLSGRCLDDPAGSTTPGTQLQIYDCNGTAAQSWRLP</sequence>
<dbReference type="InterPro" id="IPR035992">
    <property type="entry name" value="Ricin_B-like_lectins"/>
</dbReference>
<dbReference type="PANTHER" id="PTHR42715:SF12">
    <property type="entry name" value="BETA-GLUCOSIDASE G-RELATED"/>
    <property type="match status" value="1"/>
</dbReference>
<dbReference type="SUPFAM" id="SSF52279">
    <property type="entry name" value="Beta-D-glucan exohydrolase, C-terminal domain"/>
    <property type="match status" value="1"/>
</dbReference>
<evidence type="ECO:0000256" key="5">
    <source>
        <dbReference type="ARBA" id="ARBA00022801"/>
    </source>
</evidence>
<dbReference type="Pfam" id="PF01915">
    <property type="entry name" value="Glyco_hydro_3_C"/>
    <property type="match status" value="1"/>
</dbReference>
<dbReference type="RefSeq" id="WP_344661475.1">
    <property type="nucleotide sequence ID" value="NZ_BAAAQM010000054.1"/>
</dbReference>
<evidence type="ECO:0000256" key="8">
    <source>
        <dbReference type="ARBA" id="ARBA00041601"/>
    </source>
</evidence>
<dbReference type="PROSITE" id="PS51820">
    <property type="entry name" value="PA14"/>
    <property type="match status" value="1"/>
</dbReference>
<evidence type="ECO:0000313" key="12">
    <source>
        <dbReference type="EMBL" id="GAA1995371.1"/>
    </source>
</evidence>
<dbReference type="InterPro" id="IPR017853">
    <property type="entry name" value="GH"/>
</dbReference>
<evidence type="ECO:0000256" key="4">
    <source>
        <dbReference type="ARBA" id="ARBA00022729"/>
    </source>
</evidence>
<reference evidence="12 13" key="1">
    <citation type="journal article" date="2019" name="Int. J. Syst. Evol. Microbiol.">
        <title>The Global Catalogue of Microorganisms (GCM) 10K type strain sequencing project: providing services to taxonomists for standard genome sequencing and annotation.</title>
        <authorList>
            <consortium name="The Broad Institute Genomics Platform"/>
            <consortium name="The Broad Institute Genome Sequencing Center for Infectious Disease"/>
            <person name="Wu L."/>
            <person name="Ma J."/>
        </authorList>
    </citation>
    <scope>NUCLEOTIDE SEQUENCE [LARGE SCALE GENOMIC DNA]</scope>
    <source>
        <strain evidence="12 13">JCM 16013</strain>
    </source>
</reference>
<dbReference type="SUPFAM" id="SSF50370">
    <property type="entry name" value="Ricin B-like lectins"/>
    <property type="match status" value="1"/>
</dbReference>
<comment type="similarity">
    <text evidence="2">Belongs to the glycosyl hydrolase 3 family.</text>
</comment>
<dbReference type="InterPro" id="IPR037524">
    <property type="entry name" value="PA14/GLEYA"/>
</dbReference>
<dbReference type="Gene3D" id="3.20.20.300">
    <property type="entry name" value="Glycoside hydrolase, family 3, N-terminal domain"/>
    <property type="match status" value="1"/>
</dbReference>
<keyword evidence="4 10" id="KW-0732">Signal</keyword>
<dbReference type="Gene3D" id="2.80.10.50">
    <property type="match status" value="2"/>
</dbReference>
<dbReference type="InterPro" id="IPR000772">
    <property type="entry name" value="Ricin_B_lectin"/>
</dbReference>
<dbReference type="Gene3D" id="3.40.50.1700">
    <property type="entry name" value="Glycoside hydrolase family 3 C-terminal domain"/>
    <property type="match status" value="1"/>
</dbReference>
<feature type="signal peptide" evidence="10">
    <location>
        <begin position="1"/>
        <end position="31"/>
    </location>
</feature>
<dbReference type="InterPro" id="IPR011658">
    <property type="entry name" value="PA14_dom"/>
</dbReference>
<dbReference type="PANTHER" id="PTHR42715">
    <property type="entry name" value="BETA-GLUCOSIDASE"/>
    <property type="match status" value="1"/>
</dbReference>
<comment type="caution">
    <text evidence="12">The sequence shown here is derived from an EMBL/GenBank/DDBJ whole genome shotgun (WGS) entry which is preliminary data.</text>
</comment>
<dbReference type="Pfam" id="PF14310">
    <property type="entry name" value="Fn3-like"/>
    <property type="match status" value="1"/>
</dbReference>
<dbReference type="Gene3D" id="2.60.120.260">
    <property type="entry name" value="Galactose-binding domain-like"/>
    <property type="match status" value="1"/>
</dbReference>
<dbReference type="CDD" id="cd23451">
    <property type="entry name" value="beta-trefoil_Ricin_laminarinase"/>
    <property type="match status" value="1"/>
</dbReference>
<evidence type="ECO:0000259" key="11">
    <source>
        <dbReference type="PROSITE" id="PS51820"/>
    </source>
</evidence>
<dbReference type="PRINTS" id="PR00133">
    <property type="entry name" value="GLHYDRLASE3"/>
</dbReference>
<dbReference type="SMART" id="SM00458">
    <property type="entry name" value="RICIN"/>
    <property type="match status" value="1"/>
</dbReference>
<dbReference type="InterPro" id="IPR002772">
    <property type="entry name" value="Glyco_hydro_3_C"/>
</dbReference>
<protein>
    <recommendedName>
        <fullName evidence="6">Probable beta-glucosidase G</fullName>
    </recommendedName>
    <alternativeName>
        <fullName evidence="7">Beta-D-glucoside glucohydrolase G</fullName>
    </alternativeName>
    <alternativeName>
        <fullName evidence="8">Cellobiase G</fullName>
    </alternativeName>
    <alternativeName>
        <fullName evidence="9">Gentiobiase G</fullName>
    </alternativeName>
</protein>
<feature type="chain" id="PRO_5047514548" description="Probable beta-glucosidase G" evidence="10">
    <location>
        <begin position="32"/>
        <end position="969"/>
    </location>
</feature>
<gene>
    <name evidence="12" type="ORF">GCM10009838_70180</name>
</gene>
<feature type="domain" description="PA14" evidence="11">
    <location>
        <begin position="435"/>
        <end position="573"/>
    </location>
</feature>
<evidence type="ECO:0000256" key="1">
    <source>
        <dbReference type="ARBA" id="ARBA00004613"/>
    </source>
</evidence>
<dbReference type="Proteomes" id="UP001499854">
    <property type="component" value="Unassembled WGS sequence"/>
</dbReference>
<dbReference type="Gene3D" id="2.60.40.10">
    <property type="entry name" value="Immunoglobulins"/>
    <property type="match status" value="1"/>
</dbReference>
<keyword evidence="13" id="KW-1185">Reference proteome</keyword>
<dbReference type="Pfam" id="PF00652">
    <property type="entry name" value="Ricin_B_lectin"/>
    <property type="match status" value="1"/>
</dbReference>
<keyword evidence="3" id="KW-0964">Secreted</keyword>
<organism evidence="12 13">
    <name type="scientific">Catenulispora subtropica</name>
    <dbReference type="NCBI Taxonomy" id="450798"/>
    <lineage>
        <taxon>Bacteria</taxon>
        <taxon>Bacillati</taxon>
        <taxon>Actinomycetota</taxon>
        <taxon>Actinomycetes</taxon>
        <taxon>Catenulisporales</taxon>
        <taxon>Catenulisporaceae</taxon>
        <taxon>Catenulispora</taxon>
    </lineage>
</organism>
<evidence type="ECO:0000256" key="7">
    <source>
        <dbReference type="ARBA" id="ARBA00041276"/>
    </source>
</evidence>
<accession>A0ABN2SZX9</accession>
<dbReference type="SMART" id="SM01217">
    <property type="entry name" value="Fn3_like"/>
    <property type="match status" value="1"/>
</dbReference>
<dbReference type="Pfam" id="PF07691">
    <property type="entry name" value="PA14"/>
    <property type="match status" value="1"/>
</dbReference>
<comment type="subcellular location">
    <subcellularLocation>
        <location evidence="1">Secreted</location>
    </subcellularLocation>
</comment>
<dbReference type="InterPro" id="IPR036881">
    <property type="entry name" value="Glyco_hydro_3_C_sf"/>
</dbReference>
<dbReference type="PROSITE" id="PS50231">
    <property type="entry name" value="RICIN_B_LECTIN"/>
    <property type="match status" value="1"/>
</dbReference>
<name>A0ABN2SZX9_9ACTN</name>
<dbReference type="GO" id="GO:0016787">
    <property type="term" value="F:hydrolase activity"/>
    <property type="evidence" value="ECO:0007669"/>
    <property type="project" value="UniProtKB-KW"/>
</dbReference>
<evidence type="ECO:0000256" key="6">
    <source>
        <dbReference type="ARBA" id="ARBA00039579"/>
    </source>
</evidence>
<dbReference type="InterPro" id="IPR050288">
    <property type="entry name" value="Cellulose_deg_GH3"/>
</dbReference>
<keyword evidence="5 12" id="KW-0378">Hydrolase</keyword>
<dbReference type="SMART" id="SM00758">
    <property type="entry name" value="PA14"/>
    <property type="match status" value="1"/>
</dbReference>
<evidence type="ECO:0000256" key="3">
    <source>
        <dbReference type="ARBA" id="ARBA00022525"/>
    </source>
</evidence>
<proteinExistence type="inferred from homology"/>
<dbReference type="InterPro" id="IPR013783">
    <property type="entry name" value="Ig-like_fold"/>
</dbReference>
<dbReference type="InterPro" id="IPR026891">
    <property type="entry name" value="Fn3-like"/>
</dbReference>